<name>A0A3P6V3M8_LITSI</name>
<evidence type="ECO:0000256" key="2">
    <source>
        <dbReference type="SAM" id="Phobius"/>
    </source>
</evidence>
<gene>
    <name evidence="3" type="ORF">NLS_LOCUS7794</name>
</gene>
<keyword evidence="4" id="KW-1185">Reference proteome</keyword>
<keyword evidence="2" id="KW-0472">Membrane</keyword>
<dbReference type="EMBL" id="UYRX01000866">
    <property type="protein sequence ID" value="VDK86768.1"/>
    <property type="molecule type" value="Genomic_DNA"/>
</dbReference>
<keyword evidence="2" id="KW-1133">Transmembrane helix</keyword>
<evidence type="ECO:0000313" key="4">
    <source>
        <dbReference type="Proteomes" id="UP000277928"/>
    </source>
</evidence>
<feature type="transmembrane region" description="Helical" evidence="2">
    <location>
        <begin position="30"/>
        <end position="51"/>
    </location>
</feature>
<dbReference type="AlphaFoldDB" id="A0A3P6V3M8"/>
<feature type="region of interest" description="Disordered" evidence="1">
    <location>
        <begin position="1"/>
        <end position="20"/>
    </location>
</feature>
<sequence>PSATPVPSVPSATSVPSMPSVPSFPTSSHFWMLLVLSVPSFRALCTISFIFRDICLSCVRANIMFDDIFGFE</sequence>
<protein>
    <submittedName>
        <fullName evidence="3">Uncharacterized protein</fullName>
    </submittedName>
</protein>
<reference evidence="3 4" key="1">
    <citation type="submission" date="2018-08" db="EMBL/GenBank/DDBJ databases">
        <authorList>
            <person name="Laetsch R D."/>
            <person name="Stevens L."/>
            <person name="Kumar S."/>
            <person name="Blaxter L. M."/>
        </authorList>
    </citation>
    <scope>NUCLEOTIDE SEQUENCE [LARGE SCALE GENOMIC DNA]</scope>
</reference>
<accession>A0A3P6V3M8</accession>
<dbReference type="Proteomes" id="UP000277928">
    <property type="component" value="Unassembled WGS sequence"/>
</dbReference>
<feature type="non-terminal residue" evidence="3">
    <location>
        <position position="1"/>
    </location>
</feature>
<evidence type="ECO:0000313" key="3">
    <source>
        <dbReference type="EMBL" id="VDK86768.1"/>
    </source>
</evidence>
<evidence type="ECO:0000256" key="1">
    <source>
        <dbReference type="SAM" id="MobiDB-lite"/>
    </source>
</evidence>
<proteinExistence type="predicted"/>
<keyword evidence="2" id="KW-0812">Transmembrane</keyword>
<organism evidence="3 4">
    <name type="scientific">Litomosoides sigmodontis</name>
    <name type="common">Filarial nematode worm</name>
    <dbReference type="NCBI Taxonomy" id="42156"/>
    <lineage>
        <taxon>Eukaryota</taxon>
        <taxon>Metazoa</taxon>
        <taxon>Ecdysozoa</taxon>
        <taxon>Nematoda</taxon>
        <taxon>Chromadorea</taxon>
        <taxon>Rhabditida</taxon>
        <taxon>Spirurina</taxon>
        <taxon>Spiruromorpha</taxon>
        <taxon>Filarioidea</taxon>
        <taxon>Onchocercidae</taxon>
        <taxon>Litomosoides</taxon>
    </lineage>
</organism>